<organism evidence="2 3">
    <name type="scientific">Haemaphysalis longicornis</name>
    <name type="common">Bush tick</name>
    <dbReference type="NCBI Taxonomy" id="44386"/>
    <lineage>
        <taxon>Eukaryota</taxon>
        <taxon>Metazoa</taxon>
        <taxon>Ecdysozoa</taxon>
        <taxon>Arthropoda</taxon>
        <taxon>Chelicerata</taxon>
        <taxon>Arachnida</taxon>
        <taxon>Acari</taxon>
        <taxon>Parasitiformes</taxon>
        <taxon>Ixodida</taxon>
        <taxon>Ixodoidea</taxon>
        <taxon>Ixodidae</taxon>
        <taxon>Haemaphysalinae</taxon>
        <taxon>Haemaphysalis</taxon>
    </lineage>
</organism>
<proteinExistence type="predicted"/>
<dbReference type="OMA" id="LECVPIS"/>
<evidence type="ECO:0000313" key="3">
    <source>
        <dbReference type="Proteomes" id="UP000821853"/>
    </source>
</evidence>
<evidence type="ECO:0000313" key="2">
    <source>
        <dbReference type="EMBL" id="KAH9367277.1"/>
    </source>
</evidence>
<dbReference type="Proteomes" id="UP000821853">
    <property type="component" value="Chromosome 2"/>
</dbReference>
<protein>
    <submittedName>
        <fullName evidence="2">Uncharacterized protein</fullName>
    </submittedName>
</protein>
<keyword evidence="3" id="KW-1185">Reference proteome</keyword>
<reference evidence="2 3" key="1">
    <citation type="journal article" date="2020" name="Cell">
        <title>Large-Scale Comparative Analyses of Tick Genomes Elucidate Their Genetic Diversity and Vector Capacities.</title>
        <authorList>
            <consortium name="Tick Genome and Microbiome Consortium (TIGMIC)"/>
            <person name="Jia N."/>
            <person name="Wang J."/>
            <person name="Shi W."/>
            <person name="Du L."/>
            <person name="Sun Y."/>
            <person name="Zhan W."/>
            <person name="Jiang J.F."/>
            <person name="Wang Q."/>
            <person name="Zhang B."/>
            <person name="Ji P."/>
            <person name="Bell-Sakyi L."/>
            <person name="Cui X.M."/>
            <person name="Yuan T.T."/>
            <person name="Jiang B.G."/>
            <person name="Yang W.F."/>
            <person name="Lam T.T."/>
            <person name="Chang Q.C."/>
            <person name="Ding S.J."/>
            <person name="Wang X.J."/>
            <person name="Zhu J.G."/>
            <person name="Ruan X.D."/>
            <person name="Zhao L."/>
            <person name="Wei J.T."/>
            <person name="Ye R.Z."/>
            <person name="Que T.C."/>
            <person name="Du C.H."/>
            <person name="Zhou Y.H."/>
            <person name="Cheng J.X."/>
            <person name="Dai P.F."/>
            <person name="Guo W.B."/>
            <person name="Han X.H."/>
            <person name="Huang E.J."/>
            <person name="Li L.F."/>
            <person name="Wei W."/>
            <person name="Gao Y.C."/>
            <person name="Liu J.Z."/>
            <person name="Shao H.Z."/>
            <person name="Wang X."/>
            <person name="Wang C.C."/>
            <person name="Yang T.C."/>
            <person name="Huo Q.B."/>
            <person name="Li W."/>
            <person name="Chen H.Y."/>
            <person name="Chen S.E."/>
            <person name="Zhou L.G."/>
            <person name="Ni X.B."/>
            <person name="Tian J.H."/>
            <person name="Sheng Y."/>
            <person name="Liu T."/>
            <person name="Pan Y.S."/>
            <person name="Xia L.Y."/>
            <person name="Li J."/>
            <person name="Zhao F."/>
            <person name="Cao W.C."/>
        </authorList>
    </citation>
    <scope>NUCLEOTIDE SEQUENCE [LARGE SCALE GENOMIC DNA]</scope>
    <source>
        <strain evidence="2">HaeL-2018</strain>
    </source>
</reference>
<dbReference type="AlphaFoldDB" id="A0A9J6FVY2"/>
<dbReference type="OrthoDB" id="10432134at2759"/>
<gene>
    <name evidence="2" type="ORF">HPB48_004422</name>
</gene>
<accession>A0A9J6FVY2</accession>
<dbReference type="VEuPathDB" id="VectorBase:HLOH_057597"/>
<feature type="compositionally biased region" description="Polar residues" evidence="1">
    <location>
        <begin position="1"/>
        <end position="10"/>
    </location>
</feature>
<evidence type="ECO:0000256" key="1">
    <source>
        <dbReference type="SAM" id="MobiDB-lite"/>
    </source>
</evidence>
<name>A0A9J6FVY2_HAELO</name>
<comment type="caution">
    <text evidence="2">The sequence shown here is derived from an EMBL/GenBank/DDBJ whole genome shotgun (WGS) entry which is preliminary data.</text>
</comment>
<feature type="region of interest" description="Disordered" evidence="1">
    <location>
        <begin position="1"/>
        <end position="24"/>
    </location>
</feature>
<dbReference type="EMBL" id="JABSTR010000004">
    <property type="protein sequence ID" value="KAH9367277.1"/>
    <property type="molecule type" value="Genomic_DNA"/>
</dbReference>
<sequence length="98" mass="11148">MDEGKPSTTLELRRQRPAPLRPTDEQWNRFLDDAQASKLKPAFLSFVDGYAESYIPTAAMYKSALLCTLFNDCAAPSWQEVSEECDKFARGIRVEQEV</sequence>